<evidence type="ECO:0000313" key="2">
    <source>
        <dbReference type="Proteomes" id="UP001597512"/>
    </source>
</evidence>
<dbReference type="EMBL" id="JBHUOM010000002">
    <property type="protein sequence ID" value="MFD2934044.1"/>
    <property type="molecule type" value="Genomic_DNA"/>
</dbReference>
<reference evidence="2" key="1">
    <citation type="journal article" date="2019" name="Int. J. Syst. Evol. Microbiol.">
        <title>The Global Catalogue of Microorganisms (GCM) 10K type strain sequencing project: providing services to taxonomists for standard genome sequencing and annotation.</title>
        <authorList>
            <consortium name="The Broad Institute Genomics Platform"/>
            <consortium name="The Broad Institute Genome Sequencing Center for Infectious Disease"/>
            <person name="Wu L."/>
            <person name="Ma J."/>
        </authorList>
    </citation>
    <scope>NUCLEOTIDE SEQUENCE [LARGE SCALE GENOMIC DNA]</scope>
    <source>
        <strain evidence="2">KCTC 52490</strain>
    </source>
</reference>
<evidence type="ECO:0000313" key="1">
    <source>
        <dbReference type="EMBL" id="MFD2934044.1"/>
    </source>
</evidence>
<proteinExistence type="predicted"/>
<gene>
    <name evidence="1" type="ORF">ACFS25_09645</name>
</gene>
<dbReference type="RefSeq" id="WP_381499252.1">
    <property type="nucleotide sequence ID" value="NZ_JBHUOM010000002.1"/>
</dbReference>
<dbReference type="Proteomes" id="UP001597512">
    <property type="component" value="Unassembled WGS sequence"/>
</dbReference>
<organism evidence="1 2">
    <name type="scientific">Spirosoma flavum</name>
    <dbReference type="NCBI Taxonomy" id="2048557"/>
    <lineage>
        <taxon>Bacteria</taxon>
        <taxon>Pseudomonadati</taxon>
        <taxon>Bacteroidota</taxon>
        <taxon>Cytophagia</taxon>
        <taxon>Cytophagales</taxon>
        <taxon>Cytophagaceae</taxon>
        <taxon>Spirosoma</taxon>
    </lineage>
</organism>
<comment type="caution">
    <text evidence="1">The sequence shown here is derived from an EMBL/GenBank/DDBJ whole genome shotgun (WGS) entry which is preliminary data.</text>
</comment>
<keyword evidence="2" id="KW-1185">Reference proteome</keyword>
<accession>A0ABW6AF50</accession>
<sequence length="146" mass="16398">MNIELTTASETAPLEVLDLHVSARRNAGKSLLSVRFLCRSDRYANHLHMPTLSWFDANQLQRFSSELAAAQYPDISQIDLLDAGLRLTGSVRRLAGKWTTGRTVRIEPLPSSATQFIPFTIHASNHDVKTYASKLNSRLWELFTKG</sequence>
<name>A0ABW6AF50_9BACT</name>
<protein>
    <submittedName>
        <fullName evidence="1">Uncharacterized protein</fullName>
    </submittedName>
</protein>